<dbReference type="EMBL" id="OBDY01000027">
    <property type="protein sequence ID" value="SNY64615.1"/>
    <property type="molecule type" value="Genomic_DNA"/>
</dbReference>
<dbReference type="InterPro" id="IPR025412">
    <property type="entry name" value="DUF4304"/>
</dbReference>
<name>A0A285JWC8_9ACTN</name>
<gene>
    <name evidence="1" type="ORF">SAMN05421748_1272</name>
</gene>
<dbReference type="Proteomes" id="UP000219612">
    <property type="component" value="Unassembled WGS sequence"/>
</dbReference>
<proteinExistence type="predicted"/>
<evidence type="ECO:0000313" key="1">
    <source>
        <dbReference type="EMBL" id="SNY64615.1"/>
    </source>
</evidence>
<evidence type="ECO:0008006" key="3">
    <source>
        <dbReference type="Google" id="ProtNLM"/>
    </source>
</evidence>
<evidence type="ECO:0000313" key="2">
    <source>
        <dbReference type="Proteomes" id="UP000219612"/>
    </source>
</evidence>
<sequence length="191" mass="20524">MISKQVGPALKAAGFKRSSGTFRLRSGDGDAIVLEFQGSGSSGGDLSLFYLNMAASTGGFLRWQATRGFVEAPRLPRTMPSQWWNRLDAAPDFVDAVVPGFPIGRDTWRLTSPKAAKRCGDLLAAALPARILPQIEKILDHYRQIDDALRAGQVVLPPPPSTALGGFHFVKKPDHPYLAWALSESGGSHGG</sequence>
<dbReference type="Pfam" id="PF14137">
    <property type="entry name" value="DUF4304"/>
    <property type="match status" value="1"/>
</dbReference>
<dbReference type="AlphaFoldDB" id="A0A285JWC8"/>
<reference evidence="1 2" key="1">
    <citation type="submission" date="2017-09" db="EMBL/GenBank/DDBJ databases">
        <authorList>
            <person name="Ehlers B."/>
            <person name="Leendertz F.H."/>
        </authorList>
    </citation>
    <scope>NUCLEOTIDE SEQUENCE [LARGE SCALE GENOMIC DNA]</scope>
    <source>
        <strain evidence="1 2">CGMCC 4.6857</strain>
    </source>
</reference>
<accession>A0A285JWC8</accession>
<organism evidence="1 2">
    <name type="scientific">Paractinoplanes atraurantiacus</name>
    <dbReference type="NCBI Taxonomy" id="1036182"/>
    <lineage>
        <taxon>Bacteria</taxon>
        <taxon>Bacillati</taxon>
        <taxon>Actinomycetota</taxon>
        <taxon>Actinomycetes</taxon>
        <taxon>Micromonosporales</taxon>
        <taxon>Micromonosporaceae</taxon>
        <taxon>Paractinoplanes</taxon>
    </lineage>
</organism>
<protein>
    <recommendedName>
        <fullName evidence="3">DUF4304 domain-containing protein</fullName>
    </recommendedName>
</protein>
<keyword evidence="2" id="KW-1185">Reference proteome</keyword>